<comment type="similarity">
    <text evidence="1">Belongs to the ohanin/vespryn family.</text>
</comment>
<evidence type="ECO:0000259" key="11">
    <source>
        <dbReference type="PROSITE" id="PS50188"/>
    </source>
</evidence>
<keyword evidence="13" id="KW-1185">Reference proteome</keyword>
<dbReference type="InterPro" id="IPR001870">
    <property type="entry name" value="B30.2/SPRY"/>
</dbReference>
<dbReference type="CDD" id="cd19762">
    <property type="entry name" value="Bbox2_TRIM7-like"/>
    <property type="match status" value="1"/>
</dbReference>
<dbReference type="PROSITE" id="PS50119">
    <property type="entry name" value="ZF_BBOX"/>
    <property type="match status" value="1"/>
</dbReference>
<dbReference type="SUPFAM" id="SSF49899">
    <property type="entry name" value="Concanavalin A-like lectins/glucanases"/>
    <property type="match status" value="1"/>
</dbReference>
<evidence type="ECO:0000256" key="2">
    <source>
        <dbReference type="ARBA" id="ARBA00022699"/>
    </source>
</evidence>
<keyword evidence="2" id="KW-0528">Neurotoxin</keyword>
<proteinExistence type="inferred from homology"/>
<keyword evidence="4 7" id="KW-0863">Zinc-finger</keyword>
<dbReference type="InterPro" id="IPR003879">
    <property type="entry name" value="Butyrophylin_SPRY"/>
</dbReference>
<reference evidence="12" key="2">
    <citation type="submission" date="2025-09" db="UniProtKB">
        <authorList>
            <consortium name="Ensembl"/>
        </authorList>
    </citation>
    <scope>IDENTIFICATION</scope>
</reference>
<dbReference type="InterPro" id="IPR043136">
    <property type="entry name" value="B30.2/SPRY_sf"/>
</dbReference>
<dbReference type="InterPro" id="IPR050143">
    <property type="entry name" value="TRIM/RBCC"/>
</dbReference>
<dbReference type="PROSITE" id="PS50089">
    <property type="entry name" value="ZF_RING_2"/>
    <property type="match status" value="1"/>
</dbReference>
<protein>
    <submittedName>
        <fullName evidence="12">Uncharacterized protein</fullName>
    </submittedName>
</protein>
<evidence type="ECO:0000256" key="7">
    <source>
        <dbReference type="PROSITE-ProRule" id="PRU00024"/>
    </source>
</evidence>
<dbReference type="PRINTS" id="PR01407">
    <property type="entry name" value="BUTYPHLNCDUF"/>
</dbReference>
<comment type="function">
    <text evidence="6">Neurotoxin that produces dose-dependent hypolocomotion and hyperalgesia in mice. May directly act on the central nervous system, as it is 6500-fold more potent when administered intracerebroventricularly than intraperitoneal.</text>
</comment>
<dbReference type="PANTHER" id="PTHR24103">
    <property type="entry name" value="E3 UBIQUITIN-PROTEIN LIGASE TRIM"/>
    <property type="match status" value="1"/>
</dbReference>
<evidence type="ECO:0000256" key="5">
    <source>
        <dbReference type="ARBA" id="ARBA00022833"/>
    </source>
</evidence>
<dbReference type="Pfam" id="PF13765">
    <property type="entry name" value="PRY"/>
    <property type="match status" value="1"/>
</dbReference>
<evidence type="ECO:0000256" key="4">
    <source>
        <dbReference type="ARBA" id="ARBA00022771"/>
    </source>
</evidence>
<evidence type="ECO:0000259" key="9">
    <source>
        <dbReference type="PROSITE" id="PS50089"/>
    </source>
</evidence>
<evidence type="ECO:0000256" key="3">
    <source>
        <dbReference type="ARBA" id="ARBA00022723"/>
    </source>
</evidence>
<dbReference type="Pfam" id="PF15227">
    <property type="entry name" value="zf-C3HC4_4"/>
    <property type="match status" value="1"/>
</dbReference>
<dbReference type="Pfam" id="PF00643">
    <property type="entry name" value="zf-B_box"/>
    <property type="match status" value="1"/>
</dbReference>
<keyword evidence="5" id="KW-0862">Zinc</keyword>
<dbReference type="SMART" id="SM00184">
    <property type="entry name" value="RING"/>
    <property type="match status" value="1"/>
</dbReference>
<keyword evidence="2" id="KW-0800">Toxin</keyword>
<dbReference type="Gene3D" id="3.30.160.60">
    <property type="entry name" value="Classic Zinc Finger"/>
    <property type="match status" value="1"/>
</dbReference>
<dbReference type="PROSITE" id="PS00518">
    <property type="entry name" value="ZF_RING_1"/>
    <property type="match status" value="1"/>
</dbReference>
<dbReference type="PROSITE" id="PS50188">
    <property type="entry name" value="B302_SPRY"/>
    <property type="match status" value="1"/>
</dbReference>
<dbReference type="InterPro" id="IPR013083">
    <property type="entry name" value="Znf_RING/FYVE/PHD"/>
</dbReference>
<accession>A0A8D2IY67</accession>
<dbReference type="SMART" id="SM00336">
    <property type="entry name" value="BBOX"/>
    <property type="match status" value="1"/>
</dbReference>
<evidence type="ECO:0000259" key="10">
    <source>
        <dbReference type="PROSITE" id="PS50119"/>
    </source>
</evidence>
<dbReference type="Proteomes" id="UP000694545">
    <property type="component" value="Unplaced"/>
</dbReference>
<dbReference type="InterPro" id="IPR013320">
    <property type="entry name" value="ConA-like_dom_sf"/>
</dbReference>
<sequence length="396" mass="44912">MAASGLFSGLCAEVTCPICRDYFEDPVMTECGHNFCHTCLARCGVEPKGPVSCPQCRTQIQKRNFRSNRHLASIVELVKTLPEGEDREDGQRVCVRHQEPLKLFCKDDEALICVVCDRSMDHQGHKVLPADEASQEYKRKIKTSLVSLEKERKKLMDQKLVKELRMEERLEQLEQEKLKIRSAFEGIITFFVEKGELWLGQLDDLEEEMKKRQEESLCKLSEEISQLSQLISEMEEKCLQPASEFLQVKLQAGPLPCSPPQLKRVLSLKMPTMPFPSSCLFCPSSPVGVTLDADSAHPELVLSVDQKQVKWEMEPQDLPGSPRRFDTMLYALGSQRFTSGRHWWECGLLGWQEALFRGRGTSALVLTRGSGPWGRRTVTSPHLVSSRLLLPLSQPP</sequence>
<organism evidence="12 13">
    <name type="scientific">Varanus komodoensis</name>
    <name type="common">Komodo dragon</name>
    <dbReference type="NCBI Taxonomy" id="61221"/>
    <lineage>
        <taxon>Eukaryota</taxon>
        <taxon>Metazoa</taxon>
        <taxon>Chordata</taxon>
        <taxon>Craniata</taxon>
        <taxon>Vertebrata</taxon>
        <taxon>Euteleostomi</taxon>
        <taxon>Lepidosauria</taxon>
        <taxon>Squamata</taxon>
        <taxon>Bifurcata</taxon>
        <taxon>Unidentata</taxon>
        <taxon>Episquamata</taxon>
        <taxon>Toxicofera</taxon>
        <taxon>Anguimorpha</taxon>
        <taxon>Paleoanguimorpha</taxon>
        <taxon>Varanoidea</taxon>
        <taxon>Varanidae</taxon>
        <taxon>Varanus</taxon>
    </lineage>
</organism>
<dbReference type="SMART" id="SM00589">
    <property type="entry name" value="PRY"/>
    <property type="match status" value="1"/>
</dbReference>
<feature type="domain" description="B30.2/SPRY" evidence="11">
    <location>
        <begin position="268"/>
        <end position="396"/>
    </location>
</feature>
<dbReference type="SUPFAM" id="SSF57850">
    <property type="entry name" value="RING/U-box"/>
    <property type="match status" value="1"/>
</dbReference>
<feature type="coiled-coil region" evidence="8">
    <location>
        <begin position="138"/>
        <end position="183"/>
    </location>
</feature>
<feature type="domain" description="RING-type" evidence="9">
    <location>
        <begin position="16"/>
        <end position="57"/>
    </location>
</feature>
<name>A0A8D2IY67_VARKO</name>
<reference evidence="12" key="1">
    <citation type="submission" date="2025-08" db="UniProtKB">
        <authorList>
            <consortium name="Ensembl"/>
        </authorList>
    </citation>
    <scope>IDENTIFICATION</scope>
</reference>
<evidence type="ECO:0000313" key="12">
    <source>
        <dbReference type="Ensembl" id="ENSVKKP00000001071.1"/>
    </source>
</evidence>
<dbReference type="OMA" id="NECLFTF"/>
<dbReference type="Gene3D" id="2.60.120.920">
    <property type="match status" value="1"/>
</dbReference>
<dbReference type="InterPro" id="IPR000315">
    <property type="entry name" value="Znf_B-box"/>
</dbReference>
<dbReference type="InterPro" id="IPR001841">
    <property type="entry name" value="Znf_RING"/>
</dbReference>
<dbReference type="InterPro" id="IPR006574">
    <property type="entry name" value="PRY"/>
</dbReference>
<dbReference type="AlphaFoldDB" id="A0A8D2IY67"/>
<feature type="domain" description="B box-type" evidence="10">
    <location>
        <begin position="89"/>
        <end position="130"/>
    </location>
</feature>
<keyword evidence="3" id="KW-0479">Metal-binding</keyword>
<evidence type="ECO:0000256" key="8">
    <source>
        <dbReference type="SAM" id="Coils"/>
    </source>
</evidence>
<dbReference type="Gene3D" id="3.30.40.10">
    <property type="entry name" value="Zinc/RING finger domain, C3HC4 (zinc finger)"/>
    <property type="match status" value="1"/>
</dbReference>
<evidence type="ECO:0000256" key="1">
    <source>
        <dbReference type="ARBA" id="ARBA00009651"/>
    </source>
</evidence>
<dbReference type="SUPFAM" id="SSF57845">
    <property type="entry name" value="B-box zinc-binding domain"/>
    <property type="match status" value="1"/>
</dbReference>
<dbReference type="GO" id="GO:0008270">
    <property type="term" value="F:zinc ion binding"/>
    <property type="evidence" value="ECO:0007669"/>
    <property type="project" value="UniProtKB-KW"/>
</dbReference>
<evidence type="ECO:0000256" key="6">
    <source>
        <dbReference type="ARBA" id="ARBA00034460"/>
    </source>
</evidence>
<dbReference type="Ensembl" id="ENSVKKT00000001112.1">
    <property type="protein sequence ID" value="ENSVKKP00000001071.1"/>
    <property type="gene ID" value="ENSVKKG00000000884.1"/>
</dbReference>
<keyword evidence="8" id="KW-0175">Coiled coil</keyword>
<evidence type="ECO:0000313" key="13">
    <source>
        <dbReference type="Proteomes" id="UP000694545"/>
    </source>
</evidence>
<dbReference type="InterPro" id="IPR017907">
    <property type="entry name" value="Znf_RING_CS"/>
</dbReference>